<feature type="signal peptide" evidence="6">
    <location>
        <begin position="1"/>
        <end position="20"/>
    </location>
</feature>
<name>A0AAV8Z7E7_9CUCU</name>
<evidence type="ECO:0000256" key="3">
    <source>
        <dbReference type="ARBA" id="ARBA00022692"/>
    </source>
</evidence>
<dbReference type="PANTHER" id="PTHR28668:SF1">
    <property type="entry name" value="TRANSMEMBRANE PROTEIN 234"/>
    <property type="match status" value="1"/>
</dbReference>
<sequence length="130" mass="14355">MLYEALSLTLVALLWGGTNPLIKRNSKDIVKVKADSVILQFILELKYLATNVKYLLPMALNQLGSVIYFLTLQHVDLTLSVPVANSLTFVFTAVSGWILGEQLPNRKTIAGIISILCGTLLCCLDKYVNQ</sequence>
<evidence type="ECO:0000256" key="6">
    <source>
        <dbReference type="SAM" id="SignalP"/>
    </source>
</evidence>
<organism evidence="7 8">
    <name type="scientific">Aromia moschata</name>
    <dbReference type="NCBI Taxonomy" id="1265417"/>
    <lineage>
        <taxon>Eukaryota</taxon>
        <taxon>Metazoa</taxon>
        <taxon>Ecdysozoa</taxon>
        <taxon>Arthropoda</taxon>
        <taxon>Hexapoda</taxon>
        <taxon>Insecta</taxon>
        <taxon>Pterygota</taxon>
        <taxon>Neoptera</taxon>
        <taxon>Endopterygota</taxon>
        <taxon>Coleoptera</taxon>
        <taxon>Polyphaga</taxon>
        <taxon>Cucujiformia</taxon>
        <taxon>Chrysomeloidea</taxon>
        <taxon>Cerambycidae</taxon>
        <taxon>Cerambycinae</taxon>
        <taxon>Callichromatini</taxon>
        <taxon>Aromia</taxon>
    </lineage>
</organism>
<protein>
    <recommendedName>
        <fullName evidence="9">Transmembrane protein 234</fullName>
    </recommendedName>
</protein>
<feature type="chain" id="PRO_5043631080" description="Transmembrane protein 234" evidence="6">
    <location>
        <begin position="21"/>
        <end position="130"/>
    </location>
</feature>
<dbReference type="Pfam" id="PF10639">
    <property type="entry name" value="TMEM234"/>
    <property type="match status" value="1"/>
</dbReference>
<dbReference type="Gene3D" id="1.10.3730.20">
    <property type="match status" value="1"/>
</dbReference>
<keyword evidence="3" id="KW-0812">Transmembrane</keyword>
<comment type="caution">
    <text evidence="7">The sequence shown here is derived from an EMBL/GenBank/DDBJ whole genome shotgun (WGS) entry which is preliminary data.</text>
</comment>
<evidence type="ECO:0000313" key="7">
    <source>
        <dbReference type="EMBL" id="KAJ8959458.1"/>
    </source>
</evidence>
<dbReference type="InterPro" id="IPR037185">
    <property type="entry name" value="EmrE-like"/>
</dbReference>
<evidence type="ECO:0000256" key="5">
    <source>
        <dbReference type="ARBA" id="ARBA00023136"/>
    </source>
</evidence>
<keyword evidence="4" id="KW-1133">Transmembrane helix</keyword>
<dbReference type="AlphaFoldDB" id="A0AAV8Z7E7"/>
<dbReference type="Proteomes" id="UP001162162">
    <property type="component" value="Unassembled WGS sequence"/>
</dbReference>
<dbReference type="SUPFAM" id="SSF103481">
    <property type="entry name" value="Multidrug resistance efflux transporter EmrE"/>
    <property type="match status" value="1"/>
</dbReference>
<evidence type="ECO:0000256" key="4">
    <source>
        <dbReference type="ARBA" id="ARBA00022989"/>
    </source>
</evidence>
<dbReference type="PANTHER" id="PTHR28668">
    <property type="entry name" value="TRANSMEMBRANE PROTEIN 234"/>
    <property type="match status" value="1"/>
</dbReference>
<reference evidence="7" key="1">
    <citation type="journal article" date="2023" name="Insect Mol. Biol.">
        <title>Genome sequencing provides insights into the evolution of gene families encoding plant cell wall-degrading enzymes in longhorned beetles.</title>
        <authorList>
            <person name="Shin N.R."/>
            <person name="Okamura Y."/>
            <person name="Kirsch R."/>
            <person name="Pauchet Y."/>
        </authorList>
    </citation>
    <scope>NUCLEOTIDE SEQUENCE</scope>
    <source>
        <strain evidence="7">AMC_N1</strain>
    </source>
</reference>
<dbReference type="EMBL" id="JAPWTK010000013">
    <property type="protein sequence ID" value="KAJ8959458.1"/>
    <property type="molecule type" value="Genomic_DNA"/>
</dbReference>
<evidence type="ECO:0000313" key="8">
    <source>
        <dbReference type="Proteomes" id="UP001162162"/>
    </source>
</evidence>
<keyword evidence="8" id="KW-1185">Reference proteome</keyword>
<evidence type="ECO:0000256" key="1">
    <source>
        <dbReference type="ARBA" id="ARBA00004141"/>
    </source>
</evidence>
<evidence type="ECO:0008006" key="9">
    <source>
        <dbReference type="Google" id="ProtNLM"/>
    </source>
</evidence>
<keyword evidence="6" id="KW-0732">Signal</keyword>
<comment type="subcellular location">
    <subcellularLocation>
        <location evidence="1">Membrane</location>
        <topology evidence="1">Multi-pass membrane protein</topology>
    </subcellularLocation>
</comment>
<gene>
    <name evidence="7" type="ORF">NQ318_022155</name>
</gene>
<evidence type="ECO:0000256" key="2">
    <source>
        <dbReference type="ARBA" id="ARBA00005977"/>
    </source>
</evidence>
<proteinExistence type="inferred from homology"/>
<comment type="similarity">
    <text evidence="2">Belongs to the TMEM234 family.</text>
</comment>
<dbReference type="InterPro" id="IPR018908">
    <property type="entry name" value="TMEM234"/>
</dbReference>
<accession>A0AAV8Z7E7</accession>
<keyword evidence="5" id="KW-0472">Membrane</keyword>
<dbReference type="GO" id="GO:0016020">
    <property type="term" value="C:membrane"/>
    <property type="evidence" value="ECO:0007669"/>
    <property type="project" value="UniProtKB-SubCell"/>
</dbReference>